<feature type="region of interest" description="Disordered" evidence="1">
    <location>
        <begin position="190"/>
        <end position="233"/>
    </location>
</feature>
<gene>
    <name evidence="2" type="ORF">SAMN05443248_1461</name>
</gene>
<proteinExistence type="predicted"/>
<sequence length="374" mass="41902">MQADGGDSPAQGPDGHSKSPRWLERVKTWDSEFSVTKGLTVVTVLTGFLGGYFQYLNAYDEKVSAQAKDDMAAATATFVEISNAFAQAQLLQQLIYFDLRDVLNEKSDDADKAMSTRNARDIFPDYLKARNLLRQNKDVLARKAEIYVDWASDLNRDPAAARPLDADPLSEVLLGNYNFNCDSPVNLPHFGNPAAKREPPRTSKDPETSKKDVCVPAKKEVADKKEKEDLKESEENSAVRLCARDDDGNIVASHPVTINWLSARHQVLTMHYCFEVGHRTIETARVWAASTSDISEERKAKFLDKEEMKRAKSRLDSEVVRLDAFMSLAMSQLERIRVKYRPVGFVCHIPLVRDAIGLFSNRCTPIRTAVSESG</sequence>
<dbReference type="OrthoDB" id="8250848at2"/>
<protein>
    <submittedName>
        <fullName evidence="2">Uncharacterized protein</fullName>
    </submittedName>
</protein>
<organism evidence="2 3">
    <name type="scientific">Bradyrhizobium erythrophlei</name>
    <dbReference type="NCBI Taxonomy" id="1437360"/>
    <lineage>
        <taxon>Bacteria</taxon>
        <taxon>Pseudomonadati</taxon>
        <taxon>Pseudomonadota</taxon>
        <taxon>Alphaproteobacteria</taxon>
        <taxon>Hyphomicrobiales</taxon>
        <taxon>Nitrobacteraceae</taxon>
        <taxon>Bradyrhizobium</taxon>
    </lineage>
</organism>
<reference evidence="2 3" key="1">
    <citation type="submission" date="2016-11" db="EMBL/GenBank/DDBJ databases">
        <authorList>
            <person name="Jaros S."/>
            <person name="Januszkiewicz K."/>
            <person name="Wedrychowicz H."/>
        </authorList>
    </citation>
    <scope>NUCLEOTIDE SEQUENCE [LARGE SCALE GENOMIC DNA]</scope>
    <source>
        <strain evidence="2 3">GAS138</strain>
    </source>
</reference>
<evidence type="ECO:0000313" key="3">
    <source>
        <dbReference type="Proteomes" id="UP000189796"/>
    </source>
</evidence>
<name>A0A1M5JLB7_9BRAD</name>
<evidence type="ECO:0000256" key="1">
    <source>
        <dbReference type="SAM" id="MobiDB-lite"/>
    </source>
</evidence>
<feature type="region of interest" description="Disordered" evidence="1">
    <location>
        <begin position="1"/>
        <end position="21"/>
    </location>
</feature>
<dbReference type="RefSeq" id="WP_079600638.1">
    <property type="nucleotide sequence ID" value="NZ_LT670817.1"/>
</dbReference>
<feature type="compositionally biased region" description="Basic and acidic residues" evidence="1">
    <location>
        <begin position="195"/>
        <end position="233"/>
    </location>
</feature>
<dbReference type="Proteomes" id="UP000189796">
    <property type="component" value="Chromosome I"/>
</dbReference>
<dbReference type="AlphaFoldDB" id="A0A1M5JLB7"/>
<dbReference type="EMBL" id="LT670817">
    <property type="protein sequence ID" value="SHG41185.1"/>
    <property type="molecule type" value="Genomic_DNA"/>
</dbReference>
<evidence type="ECO:0000313" key="2">
    <source>
        <dbReference type="EMBL" id="SHG41185.1"/>
    </source>
</evidence>
<accession>A0A1M5JLB7</accession>